<evidence type="ECO:0000313" key="2">
    <source>
        <dbReference type="Proteomes" id="UP000824120"/>
    </source>
</evidence>
<dbReference type="EMBL" id="JACXVP010000006">
    <property type="protein sequence ID" value="KAG5599472.1"/>
    <property type="molecule type" value="Genomic_DNA"/>
</dbReference>
<sequence length="86" mass="9909">MNFCKLSAYVDVCGSMDICLGVLWESDATLTLKKRNTMHVFTHRLALIFQSIFDSAHSRSESRSRTFMFVRLRALFKSSVLIEIET</sequence>
<accession>A0A9J5YIK2</accession>
<dbReference type="AlphaFoldDB" id="A0A9J5YIK2"/>
<comment type="caution">
    <text evidence="1">The sequence shown here is derived from an EMBL/GenBank/DDBJ whole genome shotgun (WGS) entry which is preliminary data.</text>
</comment>
<protein>
    <submittedName>
        <fullName evidence="1">Uncharacterized protein</fullName>
    </submittedName>
</protein>
<dbReference type="Proteomes" id="UP000824120">
    <property type="component" value="Chromosome 6"/>
</dbReference>
<reference evidence="1 2" key="1">
    <citation type="submission" date="2020-09" db="EMBL/GenBank/DDBJ databases">
        <title>De no assembly of potato wild relative species, Solanum commersonii.</title>
        <authorList>
            <person name="Cho K."/>
        </authorList>
    </citation>
    <scope>NUCLEOTIDE SEQUENCE [LARGE SCALE GENOMIC DNA]</scope>
    <source>
        <strain evidence="1">LZ3.2</strain>
        <tissue evidence="1">Leaf</tissue>
    </source>
</reference>
<name>A0A9J5YIK2_SOLCO</name>
<proteinExistence type="predicted"/>
<gene>
    <name evidence="1" type="ORF">H5410_030842</name>
</gene>
<keyword evidence="2" id="KW-1185">Reference proteome</keyword>
<organism evidence="1 2">
    <name type="scientific">Solanum commersonii</name>
    <name type="common">Commerson's wild potato</name>
    <name type="synonym">Commerson's nightshade</name>
    <dbReference type="NCBI Taxonomy" id="4109"/>
    <lineage>
        <taxon>Eukaryota</taxon>
        <taxon>Viridiplantae</taxon>
        <taxon>Streptophyta</taxon>
        <taxon>Embryophyta</taxon>
        <taxon>Tracheophyta</taxon>
        <taxon>Spermatophyta</taxon>
        <taxon>Magnoliopsida</taxon>
        <taxon>eudicotyledons</taxon>
        <taxon>Gunneridae</taxon>
        <taxon>Pentapetalae</taxon>
        <taxon>asterids</taxon>
        <taxon>lamiids</taxon>
        <taxon>Solanales</taxon>
        <taxon>Solanaceae</taxon>
        <taxon>Solanoideae</taxon>
        <taxon>Solaneae</taxon>
        <taxon>Solanum</taxon>
    </lineage>
</organism>
<evidence type="ECO:0000313" key="1">
    <source>
        <dbReference type="EMBL" id="KAG5599472.1"/>
    </source>
</evidence>